<dbReference type="InterPro" id="IPR005546">
    <property type="entry name" value="Autotransporte_beta"/>
</dbReference>
<dbReference type="PROSITE" id="PS51208">
    <property type="entry name" value="AUTOTRANSPORTER"/>
    <property type="match status" value="1"/>
</dbReference>
<evidence type="ECO:0000313" key="3">
    <source>
        <dbReference type="EMBL" id="QDT07191.1"/>
    </source>
</evidence>
<dbReference type="AlphaFoldDB" id="A0A517NJ81"/>
<feature type="domain" description="Autotransporter" evidence="2">
    <location>
        <begin position="541"/>
        <end position="823"/>
    </location>
</feature>
<proteinExistence type="predicted"/>
<dbReference type="SUPFAM" id="SSF103515">
    <property type="entry name" value="Autotransporter"/>
    <property type="match status" value="1"/>
</dbReference>
<keyword evidence="4" id="KW-1185">Reference proteome</keyword>
<name>A0A517NJ81_9BACT</name>
<gene>
    <name evidence="3" type="ORF">K227x_56160</name>
</gene>
<organism evidence="3 4">
    <name type="scientific">Rubripirellula lacrimiformis</name>
    <dbReference type="NCBI Taxonomy" id="1930273"/>
    <lineage>
        <taxon>Bacteria</taxon>
        <taxon>Pseudomonadati</taxon>
        <taxon>Planctomycetota</taxon>
        <taxon>Planctomycetia</taxon>
        <taxon>Pirellulales</taxon>
        <taxon>Pirellulaceae</taxon>
        <taxon>Rubripirellula</taxon>
    </lineage>
</organism>
<dbReference type="KEGG" id="rlc:K227x_56160"/>
<dbReference type="Proteomes" id="UP000318538">
    <property type="component" value="Chromosome"/>
</dbReference>
<dbReference type="OrthoDB" id="215676at2"/>
<accession>A0A517NJ81</accession>
<feature type="region of interest" description="Disordered" evidence="1">
    <location>
        <begin position="67"/>
        <end position="99"/>
    </location>
</feature>
<dbReference type="Pfam" id="PF03797">
    <property type="entry name" value="Autotransporter"/>
    <property type="match status" value="1"/>
</dbReference>
<evidence type="ECO:0000256" key="1">
    <source>
        <dbReference type="SAM" id="MobiDB-lite"/>
    </source>
</evidence>
<reference evidence="3 4" key="1">
    <citation type="submission" date="2019-02" db="EMBL/GenBank/DDBJ databases">
        <title>Deep-cultivation of Planctomycetes and their phenomic and genomic characterization uncovers novel biology.</title>
        <authorList>
            <person name="Wiegand S."/>
            <person name="Jogler M."/>
            <person name="Boedeker C."/>
            <person name="Pinto D."/>
            <person name="Vollmers J."/>
            <person name="Rivas-Marin E."/>
            <person name="Kohn T."/>
            <person name="Peeters S.H."/>
            <person name="Heuer A."/>
            <person name="Rast P."/>
            <person name="Oberbeckmann S."/>
            <person name="Bunk B."/>
            <person name="Jeske O."/>
            <person name="Meyerdierks A."/>
            <person name="Storesund J.E."/>
            <person name="Kallscheuer N."/>
            <person name="Luecker S."/>
            <person name="Lage O.M."/>
            <person name="Pohl T."/>
            <person name="Merkel B.J."/>
            <person name="Hornburger P."/>
            <person name="Mueller R.-W."/>
            <person name="Bruemmer F."/>
            <person name="Labrenz M."/>
            <person name="Spormann A.M."/>
            <person name="Op den Camp H."/>
            <person name="Overmann J."/>
            <person name="Amann R."/>
            <person name="Jetten M.S.M."/>
            <person name="Mascher T."/>
            <person name="Medema M.H."/>
            <person name="Devos D.P."/>
            <person name="Kaster A.-K."/>
            <person name="Ovreas L."/>
            <person name="Rohde M."/>
            <person name="Galperin M.Y."/>
            <person name="Jogler C."/>
        </authorList>
    </citation>
    <scope>NUCLEOTIDE SEQUENCE [LARGE SCALE GENOMIC DNA]</scope>
    <source>
        <strain evidence="3 4">K22_7</strain>
    </source>
</reference>
<dbReference type="Gene3D" id="2.40.128.130">
    <property type="entry name" value="Autotransporter beta-domain"/>
    <property type="match status" value="1"/>
</dbReference>
<evidence type="ECO:0000259" key="2">
    <source>
        <dbReference type="PROSITE" id="PS51208"/>
    </source>
</evidence>
<protein>
    <submittedName>
        <fullName evidence="3">Autotransporter beta-domain protein</fullName>
    </submittedName>
</protein>
<evidence type="ECO:0000313" key="4">
    <source>
        <dbReference type="Proteomes" id="UP000318538"/>
    </source>
</evidence>
<sequence>MVVVYVKRNPAGSYPLTRLEIPPFPFSWSSLTVRRIGEVSEIETRRPGGVEHRGCFDDITRSSSISSRDRGWGGHSNIELTTGTRRMPNCRSTTTTSIHRTAATRRTLRRSLLALLICSAASSASAADVTYDDTQSISGNDGHVTVNDGGKVTNHFESIYTTPFIYRGALYTLTHIDGATVNGGTLTNQGYIIEGVVVNGGTLTNNYRIVGSATVTGGTLTNNDEITGQAIVSGGTLTNGSEIGSGANITGGTLTNNGEIFYAPTLVGANGRLAGTGYSLSVQNSGTHAIGNSIGTYAADSYQAQAGSILDIEIQPSSGAPAAPVAGTDNDYLDVSGTIDIDPNARVKVSLLPGANANDLALGAKYTFLKAGTINGQFNANVIEDLAFFDVELNWQTTTPGDDFYSFSLIEAPARFAEFDNSSNNRSLGSVLDTITGTGDMADVLGQARMFSGSQVSSFISQVGGSSFGSNNQIAVQGTSLMTQTIAGQIRAQLFNGSGSAMGPGPMMAQSSSPRDASPIELVSYVDVGPAAYSSRQAVMQTRTEWQGWVLGYGLDGSADSNGGVSGIHYGLGGVTAGIQRSVDDTHSIGFFGGYVGSNATGQTSDFSSQTDGGQFGSFVTGNDGRNYYVLMGGLQFEGYDSSRTINVGGINRTAEADYSGWQGFTYLERGLTLHSGKNTVWQPYGGLQYVYVNQDGFTESGAGALNLQVDSLDTHSLRSMLGTRVRRTLGDHGWQHFVTPEVRVAWMHEFLDTSTLVNSQFAGVGGSGFTNSGLDLGRDWVLAGAGLSFQLTDRFDTRVDYNTQVNAHQDLHIGSGQINYRW</sequence>
<dbReference type="InterPro" id="IPR036709">
    <property type="entry name" value="Autotransporte_beta_dom_sf"/>
</dbReference>
<dbReference type="SMART" id="SM00869">
    <property type="entry name" value="Autotransporter"/>
    <property type="match status" value="1"/>
</dbReference>
<dbReference type="EMBL" id="CP036525">
    <property type="protein sequence ID" value="QDT07191.1"/>
    <property type="molecule type" value="Genomic_DNA"/>
</dbReference>